<evidence type="ECO:0000313" key="1">
    <source>
        <dbReference type="EMBL" id="AMK53143.1"/>
    </source>
</evidence>
<dbReference type="EMBL" id="CP011391">
    <property type="protein sequence ID" value="AMK53143.1"/>
    <property type="molecule type" value="Genomic_DNA"/>
</dbReference>
<proteinExistence type="predicted"/>
<evidence type="ECO:0000313" key="2">
    <source>
        <dbReference type="Proteomes" id="UP000069771"/>
    </source>
</evidence>
<reference evidence="1 2" key="1">
    <citation type="journal article" date="2016" name="Gut Pathog.">
        <title>Whole genome sequencing of "Faecalibaculum rodentium" ALO17, isolated from C57BL/6J laboratory mouse feces.</title>
        <authorList>
            <person name="Lim S."/>
            <person name="Chang D.H."/>
            <person name="Ahn S."/>
            <person name="Kim B.C."/>
        </authorList>
    </citation>
    <scope>NUCLEOTIDE SEQUENCE [LARGE SCALE GENOMIC DNA]</scope>
    <source>
        <strain evidence="1 2">Alo17</strain>
    </source>
</reference>
<accession>A0A140DR66</accession>
<keyword evidence="2" id="KW-1185">Reference proteome</keyword>
<sequence length="60" mass="6897">MSAVIISQGKTGQSQGRYQPVIGMFSLHPEDFDPLPNHTHRQAEKLVESQILYKFRSRKL</sequence>
<name>A0A140DR66_9FIRM</name>
<gene>
    <name evidence="1" type="ORF">AALO17_00090</name>
</gene>
<dbReference type="KEGG" id="fro:AALO17_00090"/>
<dbReference type="AlphaFoldDB" id="A0A140DR66"/>
<dbReference type="Proteomes" id="UP000069771">
    <property type="component" value="Chromosome"/>
</dbReference>
<protein>
    <submittedName>
        <fullName evidence="1">Uncharacterized protein</fullName>
    </submittedName>
</protein>
<organism evidence="1 2">
    <name type="scientific">Faecalibaculum rodentium</name>
    <dbReference type="NCBI Taxonomy" id="1702221"/>
    <lineage>
        <taxon>Bacteria</taxon>
        <taxon>Bacillati</taxon>
        <taxon>Bacillota</taxon>
        <taxon>Erysipelotrichia</taxon>
        <taxon>Erysipelotrichales</taxon>
        <taxon>Erysipelotrichaceae</taxon>
        <taxon>Faecalibaculum</taxon>
    </lineage>
</organism>